<dbReference type="STRING" id="945553.A0A0D2NTU4"/>
<feature type="domain" description="DDE Tnp4" evidence="4">
    <location>
        <begin position="332"/>
        <end position="415"/>
    </location>
</feature>
<evidence type="ECO:0000256" key="3">
    <source>
        <dbReference type="SAM" id="MobiDB-lite"/>
    </source>
</evidence>
<organism evidence="5 6">
    <name type="scientific">Hypholoma sublateritium (strain FD-334 SS-4)</name>
    <dbReference type="NCBI Taxonomy" id="945553"/>
    <lineage>
        <taxon>Eukaryota</taxon>
        <taxon>Fungi</taxon>
        <taxon>Dikarya</taxon>
        <taxon>Basidiomycota</taxon>
        <taxon>Agaricomycotina</taxon>
        <taxon>Agaricomycetes</taxon>
        <taxon>Agaricomycetidae</taxon>
        <taxon>Agaricales</taxon>
        <taxon>Agaricineae</taxon>
        <taxon>Strophariaceae</taxon>
        <taxon>Hypholoma</taxon>
    </lineage>
</organism>
<evidence type="ECO:0000259" key="4">
    <source>
        <dbReference type="Pfam" id="PF13359"/>
    </source>
</evidence>
<dbReference type="OrthoDB" id="2408877at2759"/>
<feature type="compositionally biased region" description="Acidic residues" evidence="3">
    <location>
        <begin position="127"/>
        <end position="139"/>
    </location>
</feature>
<evidence type="ECO:0000256" key="2">
    <source>
        <dbReference type="ARBA" id="ARBA00022723"/>
    </source>
</evidence>
<comment type="cofactor">
    <cofactor evidence="1">
        <name>a divalent metal cation</name>
        <dbReference type="ChEBI" id="CHEBI:60240"/>
    </cofactor>
</comment>
<feature type="compositionally biased region" description="Basic and acidic residues" evidence="3">
    <location>
        <begin position="47"/>
        <end position="61"/>
    </location>
</feature>
<dbReference type="Pfam" id="PF13359">
    <property type="entry name" value="DDE_Tnp_4"/>
    <property type="match status" value="1"/>
</dbReference>
<evidence type="ECO:0000313" key="5">
    <source>
        <dbReference type="EMBL" id="KJA22274.1"/>
    </source>
</evidence>
<protein>
    <recommendedName>
        <fullName evidence="4">DDE Tnp4 domain-containing protein</fullName>
    </recommendedName>
</protein>
<keyword evidence="2" id="KW-0479">Metal-binding</keyword>
<dbReference type="InterPro" id="IPR027806">
    <property type="entry name" value="HARBI1_dom"/>
</dbReference>
<feature type="region of interest" description="Disordered" evidence="3">
    <location>
        <begin position="47"/>
        <end position="170"/>
    </location>
</feature>
<dbReference type="GO" id="GO:0046872">
    <property type="term" value="F:metal ion binding"/>
    <property type="evidence" value="ECO:0007669"/>
    <property type="project" value="UniProtKB-KW"/>
</dbReference>
<gene>
    <name evidence="5" type="ORF">HYPSUDRAFT_1084835</name>
</gene>
<evidence type="ECO:0000256" key="1">
    <source>
        <dbReference type="ARBA" id="ARBA00001968"/>
    </source>
</evidence>
<name>A0A0D2NTU4_HYPSF</name>
<keyword evidence="6" id="KW-1185">Reference proteome</keyword>
<sequence>MPRRTRRQKKVHSLLTAFAQYHYAHKKHLSRRSRSRRRFIRRLDALEAHMGRIHPPHDSDTRSSSSLSSRSSRSTSESSTSGSESEFTSTSDTESISSESSSTSVSSLSDFDMLDDDDLPALLPVYEDSDSDSDSETDSEDRSSGDGSDSGDSGMLGDVEDWDEGASDFPATSIQARITRAVRQDISEMYSSRYEAPRTRFPRPPAGLPHTLSVFHEQRPDHFRQELRVSPNDRIFTNNSQNAQMPVEHQLAIALYRFGHYGNAASLDSVAKWAGYAKGTVLLATRRVMTAVLRPGFMQEAVRMPTAEEKEEAKQWVEDHSCHAWRNGWCLVDGTLVPLYERPFWYGESYFDRKCNYSLNIQIISLPNLRIIDFGFGFTGSTHDSTAWEQTRIFQEHETILVDDEFIWGDSAYPVCLR</sequence>
<accession>A0A0D2NTU4</accession>
<evidence type="ECO:0000313" key="6">
    <source>
        <dbReference type="Proteomes" id="UP000054270"/>
    </source>
</evidence>
<proteinExistence type="predicted"/>
<reference evidence="6" key="1">
    <citation type="submission" date="2014-04" db="EMBL/GenBank/DDBJ databases">
        <title>Evolutionary Origins and Diversification of the Mycorrhizal Mutualists.</title>
        <authorList>
            <consortium name="DOE Joint Genome Institute"/>
            <consortium name="Mycorrhizal Genomics Consortium"/>
            <person name="Kohler A."/>
            <person name="Kuo A."/>
            <person name="Nagy L.G."/>
            <person name="Floudas D."/>
            <person name="Copeland A."/>
            <person name="Barry K.W."/>
            <person name="Cichocki N."/>
            <person name="Veneault-Fourrey C."/>
            <person name="LaButti K."/>
            <person name="Lindquist E.A."/>
            <person name="Lipzen A."/>
            <person name="Lundell T."/>
            <person name="Morin E."/>
            <person name="Murat C."/>
            <person name="Riley R."/>
            <person name="Ohm R."/>
            <person name="Sun H."/>
            <person name="Tunlid A."/>
            <person name="Henrissat B."/>
            <person name="Grigoriev I.V."/>
            <person name="Hibbett D.S."/>
            <person name="Martin F."/>
        </authorList>
    </citation>
    <scope>NUCLEOTIDE SEQUENCE [LARGE SCALE GENOMIC DNA]</scope>
    <source>
        <strain evidence="6">FD-334 SS-4</strain>
    </source>
</reference>
<dbReference type="EMBL" id="KN817551">
    <property type="protein sequence ID" value="KJA22274.1"/>
    <property type="molecule type" value="Genomic_DNA"/>
</dbReference>
<dbReference type="AlphaFoldDB" id="A0A0D2NTU4"/>
<dbReference type="OMA" id="NIAHEYT"/>
<feature type="compositionally biased region" description="Low complexity" evidence="3">
    <location>
        <begin position="145"/>
        <end position="157"/>
    </location>
</feature>
<dbReference type="Proteomes" id="UP000054270">
    <property type="component" value="Unassembled WGS sequence"/>
</dbReference>
<feature type="compositionally biased region" description="Low complexity" evidence="3">
    <location>
        <begin position="62"/>
        <end position="111"/>
    </location>
</feature>